<feature type="region of interest" description="Disordered" evidence="1">
    <location>
        <begin position="140"/>
        <end position="181"/>
    </location>
</feature>
<name>A0A1J9Q0W2_9EURO</name>
<evidence type="ECO:0000256" key="1">
    <source>
        <dbReference type="SAM" id="MobiDB-lite"/>
    </source>
</evidence>
<dbReference type="VEuPathDB" id="FungiDB:ACJ73_06454"/>
<evidence type="ECO:0000313" key="2">
    <source>
        <dbReference type="EMBL" id="OJD22201.1"/>
    </source>
</evidence>
<accession>A0A1J9Q0W2</accession>
<dbReference type="STRING" id="1658174.A0A1J9Q0W2"/>
<feature type="compositionally biased region" description="Basic and acidic residues" evidence="1">
    <location>
        <begin position="152"/>
        <end position="169"/>
    </location>
</feature>
<comment type="caution">
    <text evidence="2">The sequence shown here is derived from an EMBL/GenBank/DDBJ whole genome shotgun (WGS) entry which is preliminary data.</text>
</comment>
<protein>
    <submittedName>
        <fullName evidence="2">Uncharacterized protein</fullName>
    </submittedName>
</protein>
<organism evidence="2 3">
    <name type="scientific">Blastomyces percursus</name>
    <dbReference type="NCBI Taxonomy" id="1658174"/>
    <lineage>
        <taxon>Eukaryota</taxon>
        <taxon>Fungi</taxon>
        <taxon>Dikarya</taxon>
        <taxon>Ascomycota</taxon>
        <taxon>Pezizomycotina</taxon>
        <taxon>Eurotiomycetes</taxon>
        <taxon>Eurotiomycetidae</taxon>
        <taxon>Onygenales</taxon>
        <taxon>Ajellomycetaceae</taxon>
        <taxon>Blastomyces</taxon>
    </lineage>
</organism>
<evidence type="ECO:0000313" key="3">
    <source>
        <dbReference type="Proteomes" id="UP000242791"/>
    </source>
</evidence>
<proteinExistence type="predicted"/>
<dbReference type="EMBL" id="LGTZ01001138">
    <property type="protein sequence ID" value="OJD22201.1"/>
    <property type="molecule type" value="Genomic_DNA"/>
</dbReference>
<dbReference type="AlphaFoldDB" id="A0A1J9Q0W2"/>
<gene>
    <name evidence="2" type="ORF">ACJ73_06454</name>
</gene>
<dbReference type="OrthoDB" id="3520662at2759"/>
<keyword evidence="3" id="KW-1185">Reference proteome</keyword>
<reference evidence="2 3" key="1">
    <citation type="submission" date="2015-08" db="EMBL/GenBank/DDBJ databases">
        <title>Emmonsia species relationships and genome sequence.</title>
        <authorList>
            <person name="Cuomo C.A."/>
            <person name="Schwartz I.S."/>
            <person name="Kenyon C."/>
            <person name="De Hoog G.S."/>
            <person name="Govender N.P."/>
            <person name="Botha A."/>
            <person name="Moreno L."/>
            <person name="De Vries M."/>
            <person name="Munoz J.F."/>
            <person name="Stielow J.B."/>
        </authorList>
    </citation>
    <scope>NUCLEOTIDE SEQUENCE [LARGE SCALE GENOMIC DNA]</scope>
    <source>
        <strain evidence="2 3">EI222</strain>
    </source>
</reference>
<sequence>MWIAHLTTYYRVLHLRTQLEVQKVLQATVLLLRRRPSNQPLPKQQAVRVKHLMKFVFEKASREKKKQEKLKNLDCNSLVFLGLSYNVKTLYEMRMTQFDFLIDNIGDFIRRHKLNDYLYRSDIDRVVNGQFDAEDDDSLKEFQKNQQSTPSDMRESRKSQRRYTPDTLHRARQGILSSEPPPIDSLTGAAYQLTVKDAQAVTASDQIRGQIWLTNTYNMNFPPFVTIPISQEMSDKFATQLQQIDLSSHNLKFQG</sequence>
<dbReference type="Proteomes" id="UP000242791">
    <property type="component" value="Unassembled WGS sequence"/>
</dbReference>